<evidence type="ECO:0000259" key="1">
    <source>
        <dbReference type="Pfam" id="PF13452"/>
    </source>
</evidence>
<keyword evidence="4" id="KW-1185">Reference proteome</keyword>
<accession>A0AAP5BKR9</accession>
<name>A0AAP5BKR9_9BURK</name>
<dbReference type="Gene3D" id="3.10.129.10">
    <property type="entry name" value="Hotdog Thioesterase"/>
    <property type="match status" value="2"/>
</dbReference>
<evidence type="ECO:0000313" key="3">
    <source>
        <dbReference type="EMBL" id="MDQ6411794.1"/>
    </source>
</evidence>
<dbReference type="PANTHER" id="PTHR43664:SF1">
    <property type="entry name" value="BETA-METHYLMALYL-COA DEHYDRATASE"/>
    <property type="match status" value="1"/>
</dbReference>
<dbReference type="Pfam" id="PF13452">
    <property type="entry name" value="FAS1_DH_region"/>
    <property type="match status" value="1"/>
</dbReference>
<dbReference type="PANTHER" id="PTHR43664">
    <property type="entry name" value="MONOAMINE OXIDASE-RELATED"/>
    <property type="match status" value="1"/>
</dbReference>
<feature type="domain" description="FAS1-like dehydratase" evidence="1">
    <location>
        <begin position="31"/>
        <end position="147"/>
    </location>
</feature>
<dbReference type="EMBL" id="JAMXWF010000035">
    <property type="protein sequence ID" value="MDQ6411794.1"/>
    <property type="molecule type" value="Genomic_DNA"/>
</dbReference>
<evidence type="ECO:0000313" key="5">
    <source>
        <dbReference type="Proteomes" id="UP001242288"/>
    </source>
</evidence>
<organism evidence="3 5">
    <name type="scientific">Paraburkholderia madseniana</name>
    <dbReference type="NCBI Taxonomy" id="2599607"/>
    <lineage>
        <taxon>Bacteria</taxon>
        <taxon>Pseudomonadati</taxon>
        <taxon>Pseudomonadota</taxon>
        <taxon>Betaproteobacteria</taxon>
        <taxon>Burkholderiales</taxon>
        <taxon>Burkholderiaceae</taxon>
        <taxon>Paraburkholderia</taxon>
    </lineage>
</organism>
<dbReference type="AlphaFoldDB" id="A0AAP5BKR9"/>
<dbReference type="EMBL" id="JAPKHW010000035">
    <property type="protein sequence ID" value="MCX4149976.1"/>
    <property type="molecule type" value="Genomic_DNA"/>
</dbReference>
<sequence length="387" mass="43305">MSWGTITDERIAEAETLIGVPLRRDRMQWIETATRDAIRHFAWSVGDNNPLWFDRDYARKSPHGDIVAPPCILYAVDGTVVAPKLSGVQWIYAGTSWTWFEPVRIDDTFRVEARLVRQDVKSGRRFSQWVLQIGEVRYYNQHDRLVAIAEGRCARTPRGDKLLETKNTEAVKAIEPHRYTAQEVADIENQILAEPRTGDRPLWWEDVQVGDSVPQVVKGPLNLIDIMAWYAAQQGAQPYGGVHGDAIRYRRRHQDYHINAKTGTKESAGRGHLETSTGRDVGMGGAYDIGPQRISWAQHMLTNWIGDHGFLHTLNVDVLKPNVVGDTIWWRGKVTGKSISDGAGIVTIEIEATNQLGQTSAKGTASVMLPSRERGKVKLPVLSAAVI</sequence>
<dbReference type="Proteomes" id="UP001242288">
    <property type="component" value="Unassembled WGS sequence"/>
</dbReference>
<dbReference type="InterPro" id="IPR029069">
    <property type="entry name" value="HotDog_dom_sf"/>
</dbReference>
<dbReference type="SUPFAM" id="SSF54637">
    <property type="entry name" value="Thioesterase/thiol ester dehydrase-isomerase"/>
    <property type="match status" value="2"/>
</dbReference>
<gene>
    <name evidence="3" type="ORF">NIE36_32090</name>
    <name evidence="2" type="ORF">OSB80_32155</name>
</gene>
<protein>
    <submittedName>
        <fullName evidence="3">MaoC family dehydratase N-terminal domain-containing protein</fullName>
    </submittedName>
</protein>
<dbReference type="RefSeq" id="WP_266260770.1">
    <property type="nucleotide sequence ID" value="NZ_JAMXWF010000035.1"/>
</dbReference>
<reference evidence="3" key="1">
    <citation type="submission" date="2022-06" db="EMBL/GenBank/DDBJ databases">
        <title>PHB producers.</title>
        <authorList>
            <person name="Besaury L."/>
        </authorList>
    </citation>
    <scope>NUCLEOTIDE SEQUENCE</scope>
    <source>
        <strain evidence="3 4">SEWS6</strain>
    </source>
</reference>
<dbReference type="CDD" id="cd03441">
    <property type="entry name" value="R_hydratase_like"/>
    <property type="match status" value="1"/>
</dbReference>
<comment type="caution">
    <text evidence="3">The sequence shown here is derived from an EMBL/GenBank/DDBJ whole genome shotgun (WGS) entry which is preliminary data.</text>
</comment>
<dbReference type="InterPro" id="IPR052342">
    <property type="entry name" value="MCH/BMMD"/>
</dbReference>
<dbReference type="Proteomes" id="UP001209412">
    <property type="component" value="Unassembled WGS sequence"/>
</dbReference>
<evidence type="ECO:0000313" key="4">
    <source>
        <dbReference type="Proteomes" id="UP001209412"/>
    </source>
</evidence>
<dbReference type="InterPro" id="IPR039569">
    <property type="entry name" value="FAS1-like_DH_region"/>
</dbReference>
<proteinExistence type="predicted"/>
<evidence type="ECO:0000313" key="2">
    <source>
        <dbReference type="EMBL" id="MCX4149976.1"/>
    </source>
</evidence>